<dbReference type="GO" id="GO:0004576">
    <property type="term" value="F:oligosaccharyl transferase activity"/>
    <property type="evidence" value="ECO:0007669"/>
    <property type="project" value="InterPro"/>
</dbReference>
<evidence type="ECO:0000256" key="17">
    <source>
        <dbReference type="SAM" id="Phobius"/>
    </source>
</evidence>
<comment type="cofactor">
    <cofactor evidence="2">
        <name>Mg(2+)</name>
        <dbReference type="ChEBI" id="CHEBI:18420"/>
    </cofactor>
</comment>
<proteinExistence type="inferred from homology"/>
<evidence type="ECO:0000256" key="8">
    <source>
        <dbReference type="ARBA" id="ARBA00022679"/>
    </source>
</evidence>
<keyword evidence="14" id="KW-0464">Manganese</keyword>
<evidence type="ECO:0000256" key="16">
    <source>
        <dbReference type="ARBA" id="ARBA00034066"/>
    </source>
</evidence>
<dbReference type="RefSeq" id="WP_088865727.1">
    <property type="nucleotide sequence ID" value="NZ_CP015101.1"/>
</dbReference>
<organism evidence="18 19">
    <name type="scientific">Thermococcus barossii</name>
    <dbReference type="NCBI Taxonomy" id="54077"/>
    <lineage>
        <taxon>Archaea</taxon>
        <taxon>Methanobacteriati</taxon>
        <taxon>Methanobacteriota</taxon>
        <taxon>Thermococci</taxon>
        <taxon>Thermococcales</taxon>
        <taxon>Thermococcaceae</taxon>
        <taxon>Thermococcus</taxon>
    </lineage>
</organism>
<feature type="transmembrane region" description="Helical" evidence="17">
    <location>
        <begin position="293"/>
        <end position="311"/>
    </location>
</feature>
<evidence type="ECO:0000256" key="1">
    <source>
        <dbReference type="ARBA" id="ARBA00001936"/>
    </source>
</evidence>
<feature type="transmembrane region" description="Helical" evidence="17">
    <location>
        <begin position="342"/>
        <end position="366"/>
    </location>
</feature>
<feature type="transmembrane region" description="Helical" evidence="17">
    <location>
        <begin position="378"/>
        <end position="408"/>
    </location>
</feature>
<dbReference type="GO" id="GO:0005886">
    <property type="term" value="C:plasma membrane"/>
    <property type="evidence" value="ECO:0007669"/>
    <property type="project" value="UniProtKB-SubCell"/>
</dbReference>
<dbReference type="AlphaFoldDB" id="A0A2Z2MJ28"/>
<feature type="transmembrane region" description="Helical" evidence="17">
    <location>
        <begin position="155"/>
        <end position="172"/>
    </location>
</feature>
<feature type="transmembrane region" description="Helical" evidence="17">
    <location>
        <begin position="123"/>
        <end position="143"/>
    </location>
</feature>
<feature type="transmembrane region" description="Helical" evidence="17">
    <location>
        <begin position="260"/>
        <end position="281"/>
    </location>
</feature>
<keyword evidence="11" id="KW-0460">Magnesium</keyword>
<evidence type="ECO:0000256" key="10">
    <source>
        <dbReference type="ARBA" id="ARBA00022723"/>
    </source>
</evidence>
<name>A0A2Z2MJ28_9EURY</name>
<dbReference type="Proteomes" id="UP000250272">
    <property type="component" value="Chromosome"/>
</dbReference>
<feature type="transmembrane region" description="Helical" evidence="17">
    <location>
        <begin position="227"/>
        <end position="248"/>
    </location>
</feature>
<sequence length="687" mass="78702">MNRKDIKSLLNEKKEILLVIAPLLLGLYLRAQTLKWHRIFAYDPYFYYRQAVYFANGGHIHDIDPMIVTTIRRFSDNEYFLPLLWAYLGKISHVDLWTLGIYLPLVIFVAQIIVVYKIGKDAFNWKVGFFAALFLSVMGAHVYRTHAGGIWKDTLGSLFMLMFLHSVILIIKEKTLGRKKVLVYGGYLALSLYLSIITFDGFGEFSLAVSTYLVLSPLIVRPRKNEFLIAILIVPVLLLGGVSVGTYWPWSKYPLKEIYLFVPFLIASVLATISLTLGFFLPKVIRTKKKQKIGYILILLAEVVGGLYLSLKWEPISRFVYYLLNPNMAGLSAQSNSATFGLLWSFFASLLIFAFFGSIANVRIILKSSKNTMKKMSMLFLILFAIGSFLGIATIRLMYLMSFGVAFLSATSLDQLNNILKAKALNRNTMAIALTTILLFAIVPPFIESEHYISMTPIPNDEWLNAVKWMGKNLPNETVFNWWDWGHWIQAFGVRTTSDNIYQRGNEYAWFVRTNENNSLKFIKKIQDIAKRNTGSNITTNYVIISQDLMFKFDTLNRYYPEDKQIAVYVLRLTGFVGDVRIYSAANSKVQVIVELGKNSTRAILAYDSVQRELKNIVVEIPSRQNLIYNPSYVQDSYIVYVTPYVCFLIPSNLKDTMLVRLLVFEQSGKYTLMYDNGYVKVYKVKN</sequence>
<evidence type="ECO:0000313" key="18">
    <source>
        <dbReference type="EMBL" id="ASJ05733.1"/>
    </source>
</evidence>
<comment type="subcellular location">
    <subcellularLocation>
        <location evidence="3">Cell membrane</location>
        <topology evidence="3">Multi-pass membrane protein</topology>
    </subcellularLocation>
</comment>
<evidence type="ECO:0000256" key="4">
    <source>
        <dbReference type="ARBA" id="ARBA00004922"/>
    </source>
</evidence>
<dbReference type="OrthoDB" id="82393at2157"/>
<keyword evidence="13 17" id="KW-0472">Membrane</keyword>
<keyword evidence="12 17" id="KW-1133">Transmembrane helix</keyword>
<dbReference type="EC" id="2.4.99.21" evidence="6"/>
<evidence type="ECO:0000256" key="2">
    <source>
        <dbReference type="ARBA" id="ARBA00001946"/>
    </source>
</evidence>
<dbReference type="Gene3D" id="3.40.50.12610">
    <property type="match status" value="1"/>
</dbReference>
<dbReference type="UniPathway" id="UPA00378"/>
<protein>
    <recommendedName>
        <fullName evidence="6">dolichyl-phosphooligosaccharide-protein glycotransferase</fullName>
        <ecNumber evidence="6">2.4.99.21</ecNumber>
    </recommendedName>
    <alternativeName>
        <fullName evidence="15">Oligosaccharyl transferase</fullName>
    </alternativeName>
</protein>
<keyword evidence="19" id="KW-1185">Reference proteome</keyword>
<keyword evidence="9 17" id="KW-0812">Transmembrane</keyword>
<dbReference type="GeneID" id="33327169"/>
<dbReference type="PANTHER" id="PTHR13872:SF1">
    <property type="entry name" value="DOLICHYL-DIPHOSPHOOLIGOSACCHARIDE--PROTEIN GLYCOSYLTRANSFERASE SUBUNIT STT3B"/>
    <property type="match status" value="1"/>
</dbReference>
<evidence type="ECO:0000256" key="11">
    <source>
        <dbReference type="ARBA" id="ARBA00022842"/>
    </source>
</evidence>
<evidence type="ECO:0000256" key="14">
    <source>
        <dbReference type="ARBA" id="ARBA00023211"/>
    </source>
</evidence>
<keyword evidence="10" id="KW-0479">Metal-binding</keyword>
<evidence type="ECO:0000256" key="13">
    <source>
        <dbReference type="ARBA" id="ARBA00023136"/>
    </source>
</evidence>
<comment type="catalytic activity">
    <reaction evidence="16">
        <text>an archaeal dolichyl phosphooligosaccharide + [protein]-L-asparagine = an archaeal dolichyl phosphate + a glycoprotein with the oligosaccharide chain attached by N-beta-D-glycosyl linkage to a protein L-asparagine.</text>
        <dbReference type="EC" id="2.4.99.21"/>
    </reaction>
</comment>
<comment type="cofactor">
    <cofactor evidence="1">
        <name>Mn(2+)</name>
        <dbReference type="ChEBI" id="CHEBI:29035"/>
    </cofactor>
</comment>
<reference evidence="18 19" key="1">
    <citation type="submission" date="2016-04" db="EMBL/GenBank/DDBJ databases">
        <title>Complete genome sequence of Thermococcus barossii type strain SHCK-94.</title>
        <authorList>
            <person name="Oger P.M."/>
        </authorList>
    </citation>
    <scope>NUCLEOTIDE SEQUENCE [LARGE SCALE GENOMIC DNA]</scope>
    <source>
        <strain evidence="18 19">SHCK-94</strain>
    </source>
</reference>
<feature type="transmembrane region" description="Helical" evidence="17">
    <location>
        <begin position="96"/>
        <end position="116"/>
    </location>
</feature>
<evidence type="ECO:0000256" key="5">
    <source>
        <dbReference type="ARBA" id="ARBA00010810"/>
    </source>
</evidence>
<feature type="transmembrane region" description="Helical" evidence="17">
    <location>
        <begin position="181"/>
        <end position="199"/>
    </location>
</feature>
<keyword evidence="7" id="KW-0328">Glycosyltransferase</keyword>
<dbReference type="GO" id="GO:0046872">
    <property type="term" value="F:metal ion binding"/>
    <property type="evidence" value="ECO:0007669"/>
    <property type="project" value="UniProtKB-KW"/>
</dbReference>
<evidence type="ECO:0000256" key="9">
    <source>
        <dbReference type="ARBA" id="ARBA00022692"/>
    </source>
</evidence>
<evidence type="ECO:0000256" key="15">
    <source>
        <dbReference type="ARBA" id="ARBA00030679"/>
    </source>
</evidence>
<evidence type="ECO:0000313" key="19">
    <source>
        <dbReference type="Proteomes" id="UP000250272"/>
    </source>
</evidence>
<dbReference type="EMBL" id="CP015101">
    <property type="protein sequence ID" value="ASJ05733.1"/>
    <property type="molecule type" value="Genomic_DNA"/>
</dbReference>
<feature type="transmembrane region" description="Helical" evidence="17">
    <location>
        <begin position="205"/>
        <end position="220"/>
    </location>
</feature>
<dbReference type="PANTHER" id="PTHR13872">
    <property type="entry name" value="DOLICHYL-DIPHOSPHOOLIGOSACCHARIDE--PROTEIN GLYCOSYLTRANSFERASE SUBUNIT"/>
    <property type="match status" value="1"/>
</dbReference>
<accession>A0A2Z2MJ28</accession>
<gene>
    <name evidence="18" type="ORF">A3L01_10285</name>
</gene>
<dbReference type="KEGG" id="tbs:A3L01_10285"/>
<comment type="pathway">
    <text evidence="4">Protein modification; protein glycosylation.</text>
</comment>
<dbReference type="InterPro" id="IPR003674">
    <property type="entry name" value="Oligo_trans_STT3"/>
</dbReference>
<comment type="similarity">
    <text evidence="5">Belongs to the STT3 family.</text>
</comment>
<evidence type="ECO:0000256" key="3">
    <source>
        <dbReference type="ARBA" id="ARBA00004651"/>
    </source>
</evidence>
<evidence type="ECO:0000256" key="6">
    <source>
        <dbReference type="ARBA" id="ARBA00012602"/>
    </source>
</evidence>
<evidence type="ECO:0000256" key="7">
    <source>
        <dbReference type="ARBA" id="ARBA00022676"/>
    </source>
</evidence>
<evidence type="ECO:0000256" key="12">
    <source>
        <dbReference type="ARBA" id="ARBA00022989"/>
    </source>
</evidence>
<keyword evidence="8" id="KW-0808">Transferase</keyword>